<organism evidence="1 2">
    <name type="scientific">Batillaria attramentaria</name>
    <dbReference type="NCBI Taxonomy" id="370345"/>
    <lineage>
        <taxon>Eukaryota</taxon>
        <taxon>Metazoa</taxon>
        <taxon>Spiralia</taxon>
        <taxon>Lophotrochozoa</taxon>
        <taxon>Mollusca</taxon>
        <taxon>Gastropoda</taxon>
        <taxon>Caenogastropoda</taxon>
        <taxon>Sorbeoconcha</taxon>
        <taxon>Cerithioidea</taxon>
        <taxon>Batillariidae</taxon>
        <taxon>Batillaria</taxon>
    </lineage>
</organism>
<dbReference type="Proteomes" id="UP001519460">
    <property type="component" value="Unassembled WGS sequence"/>
</dbReference>
<comment type="caution">
    <text evidence="1">The sequence shown here is derived from an EMBL/GenBank/DDBJ whole genome shotgun (WGS) entry which is preliminary data.</text>
</comment>
<sequence length="129" mass="14395">MKVLVWHNIAGFVGEGKTMKVLVWHNIAGFVGEAKTMKVLEWHYTGGFGSEGQDDEGGFVDEARTTKALVWRYVGGFVGEEKTMHNVLLSTREDYFQGEIINTFLTSASKFRDHAGTCTLTLFAQTKDV</sequence>
<reference evidence="1 2" key="1">
    <citation type="journal article" date="2023" name="Sci. Data">
        <title>Genome assembly of the Korean intertidal mud-creeper Batillaria attramentaria.</title>
        <authorList>
            <person name="Patra A.K."/>
            <person name="Ho P.T."/>
            <person name="Jun S."/>
            <person name="Lee S.J."/>
            <person name="Kim Y."/>
            <person name="Won Y.J."/>
        </authorList>
    </citation>
    <scope>NUCLEOTIDE SEQUENCE [LARGE SCALE GENOMIC DNA]</scope>
    <source>
        <strain evidence="1">Wonlab-2016</strain>
    </source>
</reference>
<evidence type="ECO:0000313" key="2">
    <source>
        <dbReference type="Proteomes" id="UP001519460"/>
    </source>
</evidence>
<protein>
    <submittedName>
        <fullName evidence="1">Uncharacterized protein</fullName>
    </submittedName>
</protein>
<gene>
    <name evidence="1" type="ORF">BaRGS_00018369</name>
</gene>
<dbReference type="EMBL" id="JACVVK020000127">
    <property type="protein sequence ID" value="KAK7490390.1"/>
    <property type="molecule type" value="Genomic_DNA"/>
</dbReference>
<dbReference type="AlphaFoldDB" id="A0ABD0KU74"/>
<keyword evidence="2" id="KW-1185">Reference proteome</keyword>
<name>A0ABD0KU74_9CAEN</name>
<accession>A0ABD0KU74</accession>
<evidence type="ECO:0000313" key="1">
    <source>
        <dbReference type="EMBL" id="KAK7490390.1"/>
    </source>
</evidence>
<proteinExistence type="predicted"/>